<dbReference type="Gene3D" id="1.10.357.10">
    <property type="entry name" value="Tetracycline Repressor, domain 2"/>
    <property type="match status" value="1"/>
</dbReference>
<dbReference type="InterPro" id="IPR009057">
    <property type="entry name" value="Homeodomain-like_sf"/>
</dbReference>
<evidence type="ECO:0000313" key="5">
    <source>
        <dbReference type="Proteomes" id="UP000325289"/>
    </source>
</evidence>
<dbReference type="AlphaFoldDB" id="A0A1I1UCU1"/>
<dbReference type="Pfam" id="PF14246">
    <property type="entry name" value="TetR_C_7"/>
    <property type="match status" value="1"/>
</dbReference>
<dbReference type="PANTHER" id="PTHR30055:SF146">
    <property type="entry name" value="HTH-TYPE TRANSCRIPTIONAL DUAL REGULATOR CECR"/>
    <property type="match status" value="1"/>
</dbReference>
<dbReference type="Proteomes" id="UP000325289">
    <property type="component" value="Unassembled WGS sequence"/>
</dbReference>
<proteinExistence type="predicted"/>
<dbReference type="Pfam" id="PF00440">
    <property type="entry name" value="TetR_N"/>
    <property type="match status" value="1"/>
</dbReference>
<keyword evidence="5" id="KW-1185">Reference proteome</keyword>
<dbReference type="SUPFAM" id="SSF48498">
    <property type="entry name" value="Tetracyclin repressor-like, C-terminal domain"/>
    <property type="match status" value="1"/>
</dbReference>
<name>A0A1I1UCU1_9RHOB</name>
<reference evidence="4 5" key="1">
    <citation type="submission" date="2016-10" db="EMBL/GenBank/DDBJ databases">
        <authorList>
            <person name="Varghese N."/>
            <person name="Submissions S."/>
        </authorList>
    </citation>
    <scope>NUCLEOTIDE SEQUENCE [LARGE SCALE GENOMIC DNA]</scope>
    <source>
        <strain evidence="5">YIM D21,KCTC 23444,ACCC 10710</strain>
    </source>
</reference>
<dbReference type="InterPro" id="IPR036271">
    <property type="entry name" value="Tet_transcr_reg_TetR-rel_C_sf"/>
</dbReference>
<feature type="domain" description="HTH tetR-type" evidence="3">
    <location>
        <begin position="20"/>
        <end position="80"/>
    </location>
</feature>
<organism evidence="4 5">
    <name type="scientific">Roseivivax sediminis</name>
    <dbReference type="NCBI Taxonomy" id="936889"/>
    <lineage>
        <taxon>Bacteria</taxon>
        <taxon>Pseudomonadati</taxon>
        <taxon>Pseudomonadota</taxon>
        <taxon>Alphaproteobacteria</taxon>
        <taxon>Rhodobacterales</taxon>
        <taxon>Roseobacteraceae</taxon>
        <taxon>Roseivivax</taxon>
    </lineage>
</organism>
<evidence type="ECO:0000256" key="2">
    <source>
        <dbReference type="PROSITE-ProRule" id="PRU00335"/>
    </source>
</evidence>
<gene>
    <name evidence="4" type="ORF">SAMN04515678_102280</name>
</gene>
<dbReference type="GO" id="GO:0003700">
    <property type="term" value="F:DNA-binding transcription factor activity"/>
    <property type="evidence" value="ECO:0007669"/>
    <property type="project" value="TreeGrafter"/>
</dbReference>
<dbReference type="InterPro" id="IPR050109">
    <property type="entry name" value="HTH-type_TetR-like_transc_reg"/>
</dbReference>
<dbReference type="EMBL" id="FOMS01000002">
    <property type="protein sequence ID" value="SFD68557.1"/>
    <property type="molecule type" value="Genomic_DNA"/>
</dbReference>
<evidence type="ECO:0000256" key="1">
    <source>
        <dbReference type="ARBA" id="ARBA00023125"/>
    </source>
</evidence>
<evidence type="ECO:0000313" key="4">
    <source>
        <dbReference type="EMBL" id="SFD68557.1"/>
    </source>
</evidence>
<feature type="DNA-binding region" description="H-T-H motif" evidence="2">
    <location>
        <begin position="43"/>
        <end position="62"/>
    </location>
</feature>
<dbReference type="GO" id="GO:0000976">
    <property type="term" value="F:transcription cis-regulatory region binding"/>
    <property type="evidence" value="ECO:0007669"/>
    <property type="project" value="TreeGrafter"/>
</dbReference>
<dbReference type="PANTHER" id="PTHR30055">
    <property type="entry name" value="HTH-TYPE TRANSCRIPTIONAL REGULATOR RUTR"/>
    <property type="match status" value="1"/>
</dbReference>
<accession>A0A1I1UCU1</accession>
<keyword evidence="1 2" id="KW-0238">DNA-binding</keyword>
<dbReference type="PRINTS" id="PR00455">
    <property type="entry name" value="HTHTETR"/>
</dbReference>
<evidence type="ECO:0000259" key="3">
    <source>
        <dbReference type="PROSITE" id="PS50977"/>
    </source>
</evidence>
<sequence length="214" mass="23346">MTGCPDSPARRGRPPALDADERRDLILDALQAVFDRAGMAGVTMAAVAQEAGMSKRTLYAVFDDRAALLEAYTERHMARAVRKLTPQDIELPLAQRLRRLLAPSDAMRSLSLPFAIIRTIIAEAPERPDMASRIFQHGLPAVRAAIRTELDRANARGEADIADTEAAAALLTDMVRPSPLDRLVDPARPFDFEAVSARFELGLSVFLRGVGAET</sequence>
<dbReference type="InterPro" id="IPR039536">
    <property type="entry name" value="TetR_C_Proteobacteria"/>
</dbReference>
<protein>
    <submittedName>
        <fullName evidence="4">DNA-binding transcriptional regulator, AcrR family</fullName>
    </submittedName>
</protein>
<dbReference type="SUPFAM" id="SSF46689">
    <property type="entry name" value="Homeodomain-like"/>
    <property type="match status" value="1"/>
</dbReference>
<dbReference type="RefSeq" id="WP_149754673.1">
    <property type="nucleotide sequence ID" value="NZ_FOMS01000002.1"/>
</dbReference>
<dbReference type="PROSITE" id="PS50977">
    <property type="entry name" value="HTH_TETR_2"/>
    <property type="match status" value="1"/>
</dbReference>
<dbReference type="OrthoDB" id="9816431at2"/>
<dbReference type="InterPro" id="IPR001647">
    <property type="entry name" value="HTH_TetR"/>
</dbReference>